<keyword evidence="1" id="KW-0732">Signal</keyword>
<dbReference type="InterPro" id="IPR032774">
    <property type="entry name" value="WG_beta_rep"/>
</dbReference>
<dbReference type="PANTHER" id="PTHR37841">
    <property type="entry name" value="GLR2918 PROTEIN"/>
    <property type="match status" value="1"/>
</dbReference>
<feature type="signal peptide" evidence="1">
    <location>
        <begin position="1"/>
        <end position="20"/>
    </location>
</feature>
<feature type="chain" id="PRO_5015940492" evidence="1">
    <location>
        <begin position="21"/>
        <end position="329"/>
    </location>
</feature>
<dbReference type="Pfam" id="PF14903">
    <property type="entry name" value="WG_beta_rep"/>
    <property type="match status" value="5"/>
</dbReference>
<keyword evidence="3" id="KW-1185">Reference proteome</keyword>
<evidence type="ECO:0000313" key="3">
    <source>
        <dbReference type="Proteomes" id="UP000247973"/>
    </source>
</evidence>
<evidence type="ECO:0000313" key="2">
    <source>
        <dbReference type="EMBL" id="PXV62097.1"/>
    </source>
</evidence>
<dbReference type="RefSeq" id="WP_110311644.1">
    <property type="nucleotide sequence ID" value="NZ_QICL01000022.1"/>
</dbReference>
<evidence type="ECO:0000256" key="1">
    <source>
        <dbReference type="SAM" id="SignalP"/>
    </source>
</evidence>
<sequence>MKTIAFVLTVFLSVSSAAYSQKAEVYQNKEKFGIKQGDKTLVKAQYDAMELLEEGFFAFRKKGKCGVITKSGTVVIPEAYDDVKSFGNGLFLVKDGKAWGLVDRTNKLVLPIAYTSFKFVNDHLCEVKSQGKFGLINKYGDIVIPAQYEGVAPFNDTFFLIEKGGKSGLIDDAGKVVVEAQYDGFDKIVDKDLYNVRLGNKIGLMTPEGQVLLAPVYDAIEDDSCIGMKLTENGKIGFYTKTRHLIAPAYSKVLFYQPELGLAVVEEAGKYGIVTARGTVTPSAYENISRFSPRGIAFVEKSGKLMAINVEGREMVLQEIMGAGNQPPK</sequence>
<reference evidence="2 3" key="1">
    <citation type="submission" date="2018-03" db="EMBL/GenBank/DDBJ databases">
        <title>Genomic Encyclopedia of Archaeal and Bacterial Type Strains, Phase II (KMG-II): from individual species to whole genera.</title>
        <authorList>
            <person name="Goeker M."/>
        </authorList>
    </citation>
    <scope>NUCLEOTIDE SEQUENCE [LARGE SCALE GENOMIC DNA]</scope>
    <source>
        <strain evidence="2 3">DSM 100214</strain>
    </source>
</reference>
<organism evidence="2 3">
    <name type="scientific">Dysgonomonas alginatilytica</name>
    <dbReference type="NCBI Taxonomy" id="1605892"/>
    <lineage>
        <taxon>Bacteria</taxon>
        <taxon>Pseudomonadati</taxon>
        <taxon>Bacteroidota</taxon>
        <taxon>Bacteroidia</taxon>
        <taxon>Bacteroidales</taxon>
        <taxon>Dysgonomonadaceae</taxon>
        <taxon>Dysgonomonas</taxon>
    </lineage>
</organism>
<gene>
    <name evidence="2" type="ORF">CLV62_12252</name>
</gene>
<comment type="caution">
    <text evidence="2">The sequence shown here is derived from an EMBL/GenBank/DDBJ whole genome shotgun (WGS) entry which is preliminary data.</text>
</comment>
<dbReference type="Proteomes" id="UP000247973">
    <property type="component" value="Unassembled WGS sequence"/>
</dbReference>
<accession>A0A2V3PN52</accession>
<proteinExistence type="predicted"/>
<protein>
    <submittedName>
        <fullName evidence="2">WG repeat protein</fullName>
    </submittedName>
</protein>
<dbReference type="EMBL" id="QICL01000022">
    <property type="protein sequence ID" value="PXV62097.1"/>
    <property type="molecule type" value="Genomic_DNA"/>
</dbReference>
<name>A0A2V3PN52_9BACT</name>
<dbReference type="AlphaFoldDB" id="A0A2V3PN52"/>
<dbReference type="OrthoDB" id="5464673at2"/>
<dbReference type="PANTHER" id="PTHR37841:SF1">
    <property type="entry name" value="DUF3298 DOMAIN-CONTAINING PROTEIN"/>
    <property type="match status" value="1"/>
</dbReference>